<reference evidence="2 3" key="1">
    <citation type="journal article" date="2020" name="Biotechnol. Biofuels">
        <title>New insights from the biogas microbiome by comprehensive genome-resolved metagenomics of nearly 1600 species originating from multiple anaerobic digesters.</title>
        <authorList>
            <person name="Campanaro S."/>
            <person name="Treu L."/>
            <person name="Rodriguez-R L.M."/>
            <person name="Kovalovszki A."/>
            <person name="Ziels R.M."/>
            <person name="Maus I."/>
            <person name="Zhu X."/>
            <person name="Kougias P.G."/>
            <person name="Basile A."/>
            <person name="Luo G."/>
            <person name="Schluter A."/>
            <person name="Konstantinidis K.T."/>
            <person name="Angelidaki I."/>
        </authorList>
    </citation>
    <scope>NUCLEOTIDE SEQUENCE [LARGE SCALE GENOMIC DNA]</scope>
    <source>
        <strain evidence="2">AS05jafATM_4</strain>
    </source>
</reference>
<dbReference type="InterPro" id="IPR051531">
    <property type="entry name" value="N-acetyltransferase"/>
</dbReference>
<organism evidence="2 3">
    <name type="scientific">Desulfitobacterium dehalogenans</name>
    <dbReference type="NCBI Taxonomy" id="36854"/>
    <lineage>
        <taxon>Bacteria</taxon>
        <taxon>Bacillati</taxon>
        <taxon>Bacillota</taxon>
        <taxon>Clostridia</taxon>
        <taxon>Eubacteriales</taxon>
        <taxon>Desulfitobacteriaceae</taxon>
        <taxon>Desulfitobacterium</taxon>
    </lineage>
</organism>
<dbReference type="Pfam" id="PF13302">
    <property type="entry name" value="Acetyltransf_3"/>
    <property type="match status" value="1"/>
</dbReference>
<dbReference type="SUPFAM" id="SSF55729">
    <property type="entry name" value="Acyl-CoA N-acyltransferases (Nat)"/>
    <property type="match status" value="1"/>
</dbReference>
<gene>
    <name evidence="2" type="ORF">GX523_12160</name>
</gene>
<accession>A0A7C6Z5C1</accession>
<dbReference type="Gene3D" id="3.40.630.30">
    <property type="match status" value="1"/>
</dbReference>
<feature type="domain" description="N-acetyltransferase" evidence="1">
    <location>
        <begin position="14"/>
        <end position="180"/>
    </location>
</feature>
<dbReference type="PANTHER" id="PTHR43792">
    <property type="entry name" value="GNAT FAMILY, PUTATIVE (AFU_ORTHOLOGUE AFUA_3G00765)-RELATED-RELATED"/>
    <property type="match status" value="1"/>
</dbReference>
<dbReference type="GO" id="GO:0016747">
    <property type="term" value="F:acyltransferase activity, transferring groups other than amino-acyl groups"/>
    <property type="evidence" value="ECO:0007669"/>
    <property type="project" value="InterPro"/>
</dbReference>
<dbReference type="EMBL" id="DUTF01000261">
    <property type="protein sequence ID" value="HHY27470.1"/>
    <property type="molecule type" value="Genomic_DNA"/>
</dbReference>
<dbReference type="Proteomes" id="UP000553059">
    <property type="component" value="Unassembled WGS sequence"/>
</dbReference>
<keyword evidence="2" id="KW-0808">Transferase</keyword>
<dbReference type="AlphaFoldDB" id="A0A7C6Z5C1"/>
<evidence type="ECO:0000313" key="2">
    <source>
        <dbReference type="EMBL" id="HHY27470.1"/>
    </source>
</evidence>
<dbReference type="InterPro" id="IPR000182">
    <property type="entry name" value="GNAT_dom"/>
</dbReference>
<protein>
    <submittedName>
        <fullName evidence="2">GNAT family N-acetyltransferase</fullName>
    </submittedName>
</protein>
<proteinExistence type="predicted"/>
<evidence type="ECO:0000313" key="3">
    <source>
        <dbReference type="Proteomes" id="UP000553059"/>
    </source>
</evidence>
<dbReference type="PROSITE" id="PS51186">
    <property type="entry name" value="GNAT"/>
    <property type="match status" value="1"/>
</dbReference>
<comment type="caution">
    <text evidence="2">The sequence shown here is derived from an EMBL/GenBank/DDBJ whole genome shotgun (WGS) entry which is preliminary data.</text>
</comment>
<dbReference type="InterPro" id="IPR016181">
    <property type="entry name" value="Acyl_CoA_acyltransferase"/>
</dbReference>
<sequence>MRHIGTKKLETERLILRKFELNDAEAMFRNWASDAEVTKYLIWSPHDNVAVSLEVLKDWISQYEDHKFYQWAIVYKENGSEPIGSISVVKMDEQIGMVHVGYCLGKRWWGKGVTSEALAELIRFFFEEVEVNRLESRHDPRNPNSGRVMKKCGLVYEGTLKQGDWCNQGICDCSMYGLVAEDYYSSRK</sequence>
<evidence type="ECO:0000259" key="1">
    <source>
        <dbReference type="PROSITE" id="PS51186"/>
    </source>
</evidence>
<name>A0A7C6Z5C1_9FIRM</name>
<dbReference type="PANTHER" id="PTHR43792:SF1">
    <property type="entry name" value="N-ACETYLTRANSFERASE DOMAIN-CONTAINING PROTEIN"/>
    <property type="match status" value="1"/>
</dbReference>